<dbReference type="PANTHER" id="PTHR38420:SF1">
    <property type="entry name" value="PUTATIVE (AFU_ORTHOLOGUE AFUA_5G14690)-RELATED"/>
    <property type="match status" value="1"/>
</dbReference>
<dbReference type="Gene3D" id="3.30.428.70">
    <property type="match status" value="1"/>
</dbReference>
<dbReference type="InterPro" id="IPR036265">
    <property type="entry name" value="HIT-like_sf"/>
</dbReference>
<dbReference type="Pfam" id="PF09830">
    <property type="entry name" value="ATP_transf"/>
    <property type="match status" value="1"/>
</dbReference>
<evidence type="ECO:0000313" key="4">
    <source>
        <dbReference type="Proteomes" id="UP001485043"/>
    </source>
</evidence>
<name>A0AAW1TA68_9CHLO</name>
<organism evidence="3 4">
    <name type="scientific">Apatococcus fuscideae</name>
    <dbReference type="NCBI Taxonomy" id="2026836"/>
    <lineage>
        <taxon>Eukaryota</taxon>
        <taxon>Viridiplantae</taxon>
        <taxon>Chlorophyta</taxon>
        <taxon>core chlorophytes</taxon>
        <taxon>Trebouxiophyceae</taxon>
        <taxon>Chlorellales</taxon>
        <taxon>Chlorellaceae</taxon>
        <taxon>Apatococcus</taxon>
    </lineage>
</organism>
<comment type="caution">
    <text evidence="3">The sequence shown here is derived from an EMBL/GenBank/DDBJ whole genome shotgun (WGS) entry which is preliminary data.</text>
</comment>
<sequence>AMPEGGVAFYNSGEVAGASQPHKHLQVVPLPLAEGLGSEPPFTHRVRQATSRARAPPLIMVEMRQLPWQTYACDLPQASHQVDGAQLHAVYRRLLDACLVQNATCDAYNLLLMRSYMMLVPRSRPSCGPAAINALGFAGTLLVRSQEELDFVHEHGPMRILEYCGIPWKAIPG</sequence>
<dbReference type="AlphaFoldDB" id="A0AAW1TA68"/>
<dbReference type="InterPro" id="IPR045759">
    <property type="entry name" value="Ap4A_phos1/2_N"/>
</dbReference>
<dbReference type="GO" id="GO:0009117">
    <property type="term" value="P:nucleotide metabolic process"/>
    <property type="evidence" value="ECO:0007669"/>
    <property type="project" value="InterPro"/>
</dbReference>
<evidence type="ECO:0000259" key="2">
    <source>
        <dbReference type="Pfam" id="PF19327"/>
    </source>
</evidence>
<evidence type="ECO:0000313" key="3">
    <source>
        <dbReference type="EMBL" id="KAK9866419.1"/>
    </source>
</evidence>
<dbReference type="GO" id="GO:0003877">
    <property type="term" value="F:ATP:ADP adenylyltransferase activity"/>
    <property type="evidence" value="ECO:0007669"/>
    <property type="project" value="InterPro"/>
</dbReference>
<protein>
    <recommendedName>
        <fullName evidence="5">Phosphorylase</fullName>
    </recommendedName>
</protein>
<feature type="non-terminal residue" evidence="3">
    <location>
        <position position="1"/>
    </location>
</feature>
<accession>A0AAW1TA68</accession>
<dbReference type="Proteomes" id="UP001485043">
    <property type="component" value="Unassembled WGS sequence"/>
</dbReference>
<dbReference type="InterPro" id="IPR019200">
    <property type="entry name" value="ATP_adenylylTrfase_C"/>
</dbReference>
<gene>
    <name evidence="3" type="ORF">WJX84_001118</name>
</gene>
<dbReference type="InterPro" id="IPR009163">
    <property type="entry name" value="Ap4A_phos1/2"/>
</dbReference>
<dbReference type="SUPFAM" id="SSF54197">
    <property type="entry name" value="HIT-like"/>
    <property type="match status" value="1"/>
</dbReference>
<evidence type="ECO:0000259" key="1">
    <source>
        <dbReference type="Pfam" id="PF09830"/>
    </source>
</evidence>
<dbReference type="EMBL" id="JALJOV010000163">
    <property type="protein sequence ID" value="KAK9866419.1"/>
    <property type="molecule type" value="Genomic_DNA"/>
</dbReference>
<reference evidence="3 4" key="1">
    <citation type="journal article" date="2024" name="Nat. Commun.">
        <title>Phylogenomics reveals the evolutionary origins of lichenization in chlorophyte algae.</title>
        <authorList>
            <person name="Puginier C."/>
            <person name="Libourel C."/>
            <person name="Otte J."/>
            <person name="Skaloud P."/>
            <person name="Haon M."/>
            <person name="Grisel S."/>
            <person name="Petersen M."/>
            <person name="Berrin J.G."/>
            <person name="Delaux P.M."/>
            <person name="Dal Grande F."/>
            <person name="Keller J."/>
        </authorList>
    </citation>
    <scope>NUCLEOTIDE SEQUENCE [LARGE SCALE GENOMIC DNA]</scope>
    <source>
        <strain evidence="3 4">SAG 2523</strain>
    </source>
</reference>
<feature type="domain" description="ATP adenylyltransferase C-terminal" evidence="1">
    <location>
        <begin position="65"/>
        <end position="167"/>
    </location>
</feature>
<feature type="domain" description="Ap4A phosphorylase 1/2 N-terminal" evidence="2">
    <location>
        <begin position="6"/>
        <end position="35"/>
    </location>
</feature>
<dbReference type="GO" id="GO:0005524">
    <property type="term" value="F:ATP binding"/>
    <property type="evidence" value="ECO:0007669"/>
    <property type="project" value="InterPro"/>
</dbReference>
<keyword evidence="4" id="KW-1185">Reference proteome</keyword>
<dbReference type="Pfam" id="PF19327">
    <property type="entry name" value="Ap4A_phos_N"/>
    <property type="match status" value="1"/>
</dbReference>
<proteinExistence type="predicted"/>
<dbReference type="PANTHER" id="PTHR38420">
    <property type="entry name" value="AP-4-A PHOSPHORYLASE II"/>
    <property type="match status" value="1"/>
</dbReference>
<evidence type="ECO:0008006" key="5">
    <source>
        <dbReference type="Google" id="ProtNLM"/>
    </source>
</evidence>
<dbReference type="InterPro" id="IPR043171">
    <property type="entry name" value="Ap4A_phos1/2-like"/>
</dbReference>